<gene>
    <name evidence="3" type="ORF">DOP62_02220</name>
</gene>
<keyword evidence="3" id="KW-0560">Oxidoreductase</keyword>
<evidence type="ECO:0000313" key="4">
    <source>
        <dbReference type="Proteomes" id="UP000267249"/>
    </source>
</evidence>
<reference evidence="3 4" key="1">
    <citation type="journal article" date="2018" name="Sci. Rep.">
        <title>Genome Features and Biochemical Characteristics of a Robust, Fast Growing and Naturally Transformable Cyanobacterium Synechococcus elongatus PCC 11801 Isolated from India.</title>
        <authorList>
            <person name="Jaiswal D."/>
            <person name="Sengupta A."/>
            <person name="Sohoni S."/>
            <person name="Sengupta S."/>
            <person name="Phadnavis A.G."/>
            <person name="Pakrasi H.B."/>
            <person name="Wangikar P.P."/>
        </authorList>
    </citation>
    <scope>NUCLEOTIDE SEQUENCE [LARGE SCALE GENOMIC DNA]</scope>
    <source>
        <strain evidence="3 4">PCC 11801</strain>
    </source>
</reference>
<keyword evidence="1" id="KW-0520">NAD</keyword>
<dbReference type="InterPro" id="IPR001509">
    <property type="entry name" value="Epimerase_deHydtase"/>
</dbReference>
<evidence type="ECO:0000313" key="3">
    <source>
        <dbReference type="EMBL" id="AZB71692.1"/>
    </source>
</evidence>
<dbReference type="Gene3D" id="3.40.50.720">
    <property type="entry name" value="NAD(P)-binding Rossmann-like Domain"/>
    <property type="match status" value="1"/>
</dbReference>
<dbReference type="SUPFAM" id="SSF51735">
    <property type="entry name" value="NAD(P)-binding Rossmann-fold domains"/>
    <property type="match status" value="1"/>
</dbReference>
<dbReference type="CDD" id="cd05266">
    <property type="entry name" value="SDR_a4"/>
    <property type="match status" value="1"/>
</dbReference>
<protein>
    <submittedName>
        <fullName evidence="3">SDR family oxidoreductase</fullName>
        <ecNumber evidence="3">1.1.1.290</ecNumber>
    </submittedName>
</protein>
<dbReference type="GO" id="GO:0033711">
    <property type="term" value="F:4-phosphoerythronate dehydrogenase activity"/>
    <property type="evidence" value="ECO:0007669"/>
    <property type="project" value="UniProtKB-EC"/>
</dbReference>
<dbReference type="EC" id="1.1.1.290" evidence="3"/>
<name>A0AAN1UTM6_SYNEL</name>
<evidence type="ECO:0000259" key="2">
    <source>
        <dbReference type="Pfam" id="PF01370"/>
    </source>
</evidence>
<proteinExistence type="predicted"/>
<dbReference type="InterPro" id="IPR036291">
    <property type="entry name" value="NAD(P)-bd_dom_sf"/>
</dbReference>
<evidence type="ECO:0000256" key="1">
    <source>
        <dbReference type="ARBA" id="ARBA00023027"/>
    </source>
</evidence>
<dbReference type="Pfam" id="PF01370">
    <property type="entry name" value="Epimerase"/>
    <property type="match status" value="1"/>
</dbReference>
<sequence length="282" mass="31123">MKVLILGGGYTGQHLAQLLTEQAISVLATTRSGQWPLNLPCLTFDASTTPPLLPNPDILAGVTHVLSTIPPLSDGRDPVLATLLPTLQQLPLQWCGYLSTTGVYGDTQGAWVDEESPLQSTNRRSQQRIAIEAQWQASGLPAHIFRLPGIYGPGRSSFDRLRRGDNQRLLKPGHVFCRIHVDDIAAALWASMQHPNPGRVYNVSDDCPCEPALLIEEAARLMDLELPPAQPFDAVELSPMAASFWSECRRVRNDRLKQELGVQLRYPSYREGLAAIWTAEQS</sequence>
<dbReference type="EMBL" id="CP030139">
    <property type="protein sequence ID" value="AZB71692.1"/>
    <property type="molecule type" value="Genomic_DNA"/>
</dbReference>
<dbReference type="AlphaFoldDB" id="A0AAN1UTM6"/>
<dbReference type="RefSeq" id="WP_208675208.1">
    <property type="nucleotide sequence ID" value="NZ_CP030139.2"/>
</dbReference>
<feature type="domain" description="NAD-dependent epimerase/dehydratase" evidence="2">
    <location>
        <begin position="97"/>
        <end position="203"/>
    </location>
</feature>
<dbReference type="Proteomes" id="UP000267249">
    <property type="component" value="Chromosome"/>
</dbReference>
<accession>A0AAN1UTM6</accession>
<organism evidence="3 4">
    <name type="scientific">Synechococcus elongatus PCC 11801</name>
    <dbReference type="NCBI Taxonomy" id="2219813"/>
    <lineage>
        <taxon>Bacteria</taxon>
        <taxon>Bacillati</taxon>
        <taxon>Cyanobacteriota</taxon>
        <taxon>Cyanophyceae</taxon>
        <taxon>Synechococcales</taxon>
        <taxon>Synechococcaceae</taxon>
        <taxon>Synechococcus</taxon>
    </lineage>
</organism>
<dbReference type="PANTHER" id="PTHR43574">
    <property type="entry name" value="EPIMERASE-RELATED"/>
    <property type="match status" value="1"/>
</dbReference>